<keyword evidence="2" id="KW-1185">Reference proteome</keyword>
<proteinExistence type="predicted"/>
<evidence type="ECO:0000313" key="2">
    <source>
        <dbReference type="Proteomes" id="UP001177670"/>
    </source>
</evidence>
<reference evidence="1" key="1">
    <citation type="submission" date="2021-10" db="EMBL/GenBank/DDBJ databases">
        <title>Melipona bicolor Genome sequencing and assembly.</title>
        <authorList>
            <person name="Araujo N.S."/>
            <person name="Arias M.C."/>
        </authorList>
    </citation>
    <scope>NUCLEOTIDE SEQUENCE</scope>
    <source>
        <strain evidence="1">USP_2M_L1-L4_2017</strain>
        <tissue evidence="1">Whole body</tissue>
    </source>
</reference>
<evidence type="ECO:0000313" key="1">
    <source>
        <dbReference type="EMBL" id="KAK1119820.1"/>
    </source>
</evidence>
<dbReference type="Proteomes" id="UP001177670">
    <property type="component" value="Unassembled WGS sequence"/>
</dbReference>
<name>A0AA40FIP4_9HYME</name>
<dbReference type="AlphaFoldDB" id="A0AA40FIP4"/>
<protein>
    <submittedName>
        <fullName evidence="1">Uncharacterized protein</fullName>
    </submittedName>
</protein>
<sequence>RLQVEVLKQDLCTHCETLCTERRYPLIEEKKRVFARLSTYARLFSCDQTDDSDWRETSLYDGNAMFEQRFSGMASRTAIFAELHSDYGLSAGVSSTRVETKR</sequence>
<comment type="caution">
    <text evidence="1">The sequence shown here is derived from an EMBL/GenBank/DDBJ whole genome shotgun (WGS) entry which is preliminary data.</text>
</comment>
<feature type="non-terminal residue" evidence="1">
    <location>
        <position position="1"/>
    </location>
</feature>
<dbReference type="EMBL" id="JAHYIQ010000034">
    <property type="protein sequence ID" value="KAK1119820.1"/>
    <property type="molecule type" value="Genomic_DNA"/>
</dbReference>
<accession>A0AA40FIP4</accession>
<gene>
    <name evidence="1" type="ORF">K0M31_012898</name>
</gene>
<organism evidence="1 2">
    <name type="scientific">Melipona bicolor</name>
    <dbReference type="NCBI Taxonomy" id="60889"/>
    <lineage>
        <taxon>Eukaryota</taxon>
        <taxon>Metazoa</taxon>
        <taxon>Ecdysozoa</taxon>
        <taxon>Arthropoda</taxon>
        <taxon>Hexapoda</taxon>
        <taxon>Insecta</taxon>
        <taxon>Pterygota</taxon>
        <taxon>Neoptera</taxon>
        <taxon>Endopterygota</taxon>
        <taxon>Hymenoptera</taxon>
        <taxon>Apocrita</taxon>
        <taxon>Aculeata</taxon>
        <taxon>Apoidea</taxon>
        <taxon>Anthophila</taxon>
        <taxon>Apidae</taxon>
        <taxon>Melipona</taxon>
    </lineage>
</organism>